<feature type="compositionally biased region" description="Polar residues" evidence="1">
    <location>
        <begin position="486"/>
        <end position="544"/>
    </location>
</feature>
<feature type="compositionally biased region" description="Low complexity" evidence="1">
    <location>
        <begin position="594"/>
        <end position="620"/>
    </location>
</feature>
<feature type="compositionally biased region" description="Polar residues" evidence="1">
    <location>
        <begin position="581"/>
        <end position="593"/>
    </location>
</feature>
<feature type="compositionally biased region" description="Polar residues" evidence="1">
    <location>
        <begin position="403"/>
        <end position="414"/>
    </location>
</feature>
<evidence type="ECO:0000313" key="3">
    <source>
        <dbReference type="Proteomes" id="UP000326912"/>
    </source>
</evidence>
<accession>A0A5J4KDR2</accession>
<reference evidence="2 3" key="1">
    <citation type="submission" date="2019-10" db="EMBL/GenBank/DDBJ databases">
        <title>Dictyobacter vulcani sp. nov., within the class Ktedonobacteria, isolated from soil of volcanic Mt. Zao.</title>
        <authorList>
            <person name="Zheng Y."/>
            <person name="Wang C.M."/>
            <person name="Sakai Y."/>
            <person name="Abe K."/>
            <person name="Yokota A."/>
            <person name="Yabe S."/>
        </authorList>
    </citation>
    <scope>NUCLEOTIDE SEQUENCE [LARGE SCALE GENOMIC DNA]</scope>
    <source>
        <strain evidence="2 3">W12</strain>
    </source>
</reference>
<gene>
    <name evidence="2" type="ORF">KDW_13600</name>
</gene>
<keyword evidence="3" id="KW-1185">Reference proteome</keyword>
<feature type="compositionally biased region" description="Polar residues" evidence="1">
    <location>
        <begin position="92"/>
        <end position="110"/>
    </location>
</feature>
<evidence type="ECO:0000256" key="1">
    <source>
        <dbReference type="SAM" id="MobiDB-lite"/>
    </source>
</evidence>
<name>A0A5J4KDR2_9CHLR</name>
<feature type="compositionally biased region" description="Low complexity" evidence="1">
    <location>
        <begin position="340"/>
        <end position="357"/>
    </location>
</feature>
<dbReference type="RefSeq" id="WP_151755224.1">
    <property type="nucleotide sequence ID" value="NZ_BKZW01000001.1"/>
</dbReference>
<dbReference type="Proteomes" id="UP000326912">
    <property type="component" value="Unassembled WGS sequence"/>
</dbReference>
<dbReference type="AlphaFoldDB" id="A0A5J4KDR2"/>
<evidence type="ECO:0000313" key="2">
    <source>
        <dbReference type="EMBL" id="GER87198.1"/>
    </source>
</evidence>
<feature type="compositionally biased region" description="Low complexity" evidence="1">
    <location>
        <begin position="465"/>
        <end position="483"/>
    </location>
</feature>
<dbReference type="EMBL" id="BKZW01000001">
    <property type="protein sequence ID" value="GER87198.1"/>
    <property type="molecule type" value="Genomic_DNA"/>
</dbReference>
<feature type="compositionally biased region" description="Polar residues" evidence="1">
    <location>
        <begin position="216"/>
        <end position="240"/>
    </location>
</feature>
<feature type="compositionally biased region" description="Low complexity" evidence="1">
    <location>
        <begin position="172"/>
        <end position="190"/>
    </location>
</feature>
<sequence>MIKCNRCGNMTPAGAVCQACGAPLAGMVENGPAQRMGFQDQPELPAWLESLRAGERSAPPANNPGNFSPADLIEEGAFPSWMRSERGDSRDNTASNPPVSARSASQSDQIPASGEVPSQGFAAQSLIDEKSLPSWMQEGKSKAAPEPSAPGSVAASSLIQPDNVPDWMRTLQQQQPAPKVNPVPQQVAPQQPQPPTSPAPSFAAGFSAQDLIDKQSLPSWMQSQPQNERGGNIGSSFPTNQSQPAPSAPAPGQTGFSAKDLIDKQSLPSWMQSQPQNERGSNTGSSFPMNQSQPAPSGPVPGQTGFSASSLLDVDALPQWLQEGGKNSGQQPRNNPPAPAAQSAAWPAPASNAAWPQGNQQPAAGLQPPMQTPPVTGAQPDGNQLSAASFIDPNALPEWMRSASGQSSPQQGMNSGVRPGAYGVPPRPENMRVPSRPRGEVNPNESSELAANVFASMLGVASATPNYPAQQQQQQPSMEQPGQGNPFGQSNQPGQANNPFGQPNQSNSFGQSAQGNAYGQMNQPGSMGSQANMGSMPNTPQSMSGVFPQNYAAGNSLSGGYGNNYPGQGQGNPAMGGNPAMSGQPSFNTNSPLNAAPSYSSNAYPQSAASSASSDPAADQKNNKKRGLFEAIREWLSR</sequence>
<organism evidence="2 3">
    <name type="scientific">Dictyobacter vulcani</name>
    <dbReference type="NCBI Taxonomy" id="2607529"/>
    <lineage>
        <taxon>Bacteria</taxon>
        <taxon>Bacillati</taxon>
        <taxon>Chloroflexota</taxon>
        <taxon>Ktedonobacteria</taxon>
        <taxon>Ktedonobacterales</taxon>
        <taxon>Dictyobacteraceae</taxon>
        <taxon>Dictyobacter</taxon>
    </lineage>
</organism>
<feature type="region of interest" description="Disordered" evidence="1">
    <location>
        <begin position="464"/>
        <end position="625"/>
    </location>
</feature>
<proteinExistence type="predicted"/>
<feature type="compositionally biased region" description="Polar residues" evidence="1">
    <location>
        <begin position="266"/>
        <end position="295"/>
    </location>
</feature>
<feature type="region of interest" description="Disordered" evidence="1">
    <location>
        <begin position="82"/>
        <end position="448"/>
    </location>
</feature>
<feature type="compositionally biased region" description="Low complexity" evidence="1">
    <location>
        <begin position="563"/>
        <end position="573"/>
    </location>
</feature>
<comment type="caution">
    <text evidence="2">The sequence shown here is derived from an EMBL/GenBank/DDBJ whole genome shotgun (WGS) entry which is preliminary data.</text>
</comment>
<protein>
    <submittedName>
        <fullName evidence="2">Uncharacterized protein</fullName>
    </submittedName>
</protein>
<feature type="compositionally biased region" description="Low complexity" evidence="1">
    <location>
        <begin position="199"/>
        <end position="209"/>
    </location>
</feature>